<evidence type="ECO:0000313" key="1">
    <source>
        <dbReference type="EMBL" id="CAI7991150.1"/>
    </source>
</evidence>
<proteinExistence type="predicted"/>
<dbReference type="EMBL" id="CASHTH010000105">
    <property type="protein sequence ID" value="CAI7991150.1"/>
    <property type="molecule type" value="Genomic_DNA"/>
</dbReference>
<evidence type="ECO:0000313" key="2">
    <source>
        <dbReference type="Proteomes" id="UP001174909"/>
    </source>
</evidence>
<dbReference type="AlphaFoldDB" id="A0AA35QT83"/>
<organism evidence="1 2">
    <name type="scientific">Geodia barretti</name>
    <name type="common">Barrett's horny sponge</name>
    <dbReference type="NCBI Taxonomy" id="519541"/>
    <lineage>
        <taxon>Eukaryota</taxon>
        <taxon>Metazoa</taxon>
        <taxon>Porifera</taxon>
        <taxon>Demospongiae</taxon>
        <taxon>Heteroscleromorpha</taxon>
        <taxon>Tetractinellida</taxon>
        <taxon>Astrophorina</taxon>
        <taxon>Geodiidae</taxon>
        <taxon>Geodia</taxon>
    </lineage>
</organism>
<comment type="caution">
    <text evidence="1">The sequence shown here is derived from an EMBL/GenBank/DDBJ whole genome shotgun (WGS) entry which is preliminary data.</text>
</comment>
<sequence length="67" mass="7536">HPVVQLFNALHSKQIQTKVKAAAGTYQGEKAKVLPTIHKGSFLNMLKGRKSEEKKWAVLKEDFTMKA</sequence>
<dbReference type="GO" id="GO:0006364">
    <property type="term" value="P:rRNA processing"/>
    <property type="evidence" value="ECO:0007669"/>
    <property type="project" value="InterPro"/>
</dbReference>
<name>A0AA35QT83_GEOBA</name>
<protein>
    <submittedName>
        <fullName evidence="1">RRP15-like protein</fullName>
    </submittedName>
</protein>
<gene>
    <name evidence="1" type="ORF">GBAR_LOCUS633</name>
</gene>
<dbReference type="InterPro" id="IPR012459">
    <property type="entry name" value="Rrp15"/>
</dbReference>
<feature type="non-terminal residue" evidence="1">
    <location>
        <position position="1"/>
    </location>
</feature>
<reference evidence="1" key="1">
    <citation type="submission" date="2023-03" db="EMBL/GenBank/DDBJ databases">
        <authorList>
            <person name="Steffen K."/>
            <person name="Cardenas P."/>
        </authorList>
    </citation>
    <scope>NUCLEOTIDE SEQUENCE</scope>
</reference>
<dbReference type="Proteomes" id="UP001174909">
    <property type="component" value="Unassembled WGS sequence"/>
</dbReference>
<dbReference type="Pfam" id="PF07890">
    <property type="entry name" value="Rrp15p"/>
    <property type="match status" value="1"/>
</dbReference>
<keyword evidence="2" id="KW-1185">Reference proteome</keyword>
<feature type="non-terminal residue" evidence="1">
    <location>
        <position position="67"/>
    </location>
</feature>
<accession>A0AA35QT83</accession>